<keyword evidence="1" id="KW-0812">Transmembrane</keyword>
<dbReference type="Proteomes" id="UP000317371">
    <property type="component" value="Unassembled WGS sequence"/>
</dbReference>
<dbReference type="AlphaFoldDB" id="A0A540VMI3"/>
<dbReference type="RefSeq" id="WP_141608161.1">
    <property type="nucleotide sequence ID" value="NZ_VIGC02000001.1"/>
</dbReference>
<dbReference type="OrthoDB" id="162914at2"/>
<accession>A0A540VMI3</accession>
<feature type="transmembrane region" description="Helical" evidence="1">
    <location>
        <begin position="55"/>
        <end position="72"/>
    </location>
</feature>
<organism evidence="2 3">
    <name type="scientific">Litorilinea aerophila</name>
    <dbReference type="NCBI Taxonomy" id="1204385"/>
    <lineage>
        <taxon>Bacteria</taxon>
        <taxon>Bacillati</taxon>
        <taxon>Chloroflexota</taxon>
        <taxon>Caldilineae</taxon>
        <taxon>Caldilineales</taxon>
        <taxon>Caldilineaceae</taxon>
        <taxon>Litorilinea</taxon>
    </lineage>
</organism>
<sequence length="113" mass="13051">MLWIPAPPDDLGLEPGPACLLCHRHDERLWNLKSFVVRGRLLHDKEGWAFTPEKFIPGMGIGGLWGYVRFVLTGRRNTRRYLAARGLPRPKVPWGDWSAVLEGRPREERREVP</sequence>
<dbReference type="EMBL" id="VIGC01000001">
    <property type="protein sequence ID" value="TQE97948.1"/>
    <property type="molecule type" value="Genomic_DNA"/>
</dbReference>
<evidence type="ECO:0000256" key="1">
    <source>
        <dbReference type="SAM" id="Phobius"/>
    </source>
</evidence>
<reference evidence="2 3" key="1">
    <citation type="submission" date="2019-06" db="EMBL/GenBank/DDBJ databases">
        <title>Genome sequence of Litorilinea aerophila BAA-2444.</title>
        <authorList>
            <person name="Maclea K.S."/>
            <person name="Maurais E.G."/>
            <person name="Iannazzi L.C."/>
        </authorList>
    </citation>
    <scope>NUCLEOTIDE SEQUENCE [LARGE SCALE GENOMIC DNA]</scope>
    <source>
        <strain evidence="2 3">ATCC BAA-2444</strain>
    </source>
</reference>
<dbReference type="InParanoid" id="A0A540VMI3"/>
<keyword evidence="3" id="KW-1185">Reference proteome</keyword>
<name>A0A540VMI3_9CHLR</name>
<evidence type="ECO:0000313" key="3">
    <source>
        <dbReference type="Proteomes" id="UP000317371"/>
    </source>
</evidence>
<gene>
    <name evidence="2" type="ORF">FKZ61_00795</name>
</gene>
<evidence type="ECO:0000313" key="2">
    <source>
        <dbReference type="EMBL" id="TQE97948.1"/>
    </source>
</evidence>
<protein>
    <submittedName>
        <fullName evidence="2">Uncharacterized protein</fullName>
    </submittedName>
</protein>
<keyword evidence="1" id="KW-0472">Membrane</keyword>
<keyword evidence="1" id="KW-1133">Transmembrane helix</keyword>
<proteinExistence type="predicted"/>
<comment type="caution">
    <text evidence="2">The sequence shown here is derived from an EMBL/GenBank/DDBJ whole genome shotgun (WGS) entry which is preliminary data.</text>
</comment>